<dbReference type="SUPFAM" id="SSF81606">
    <property type="entry name" value="PP2C-like"/>
    <property type="match status" value="1"/>
</dbReference>
<dbReference type="InterPro" id="IPR001932">
    <property type="entry name" value="PPM-type_phosphatase-like_dom"/>
</dbReference>
<dbReference type="EMBL" id="MQUQ01000015">
    <property type="protein sequence ID" value="OLZ47718.1"/>
    <property type="molecule type" value="Genomic_DNA"/>
</dbReference>
<name>A0A1R0KM27_9PSEU</name>
<organism evidence="2 3">
    <name type="scientific">Amycolatopsis coloradensis</name>
    <dbReference type="NCBI Taxonomy" id="76021"/>
    <lineage>
        <taxon>Bacteria</taxon>
        <taxon>Bacillati</taxon>
        <taxon>Actinomycetota</taxon>
        <taxon>Actinomycetes</taxon>
        <taxon>Pseudonocardiales</taxon>
        <taxon>Pseudonocardiaceae</taxon>
        <taxon>Amycolatopsis</taxon>
    </lineage>
</organism>
<dbReference type="RefSeq" id="WP_076164206.1">
    <property type="nucleotide sequence ID" value="NZ_JBEZVB010000019.1"/>
</dbReference>
<dbReference type="AlphaFoldDB" id="A0A1R0KM27"/>
<proteinExistence type="predicted"/>
<feature type="domain" description="PPM-type phosphatase" evidence="1">
    <location>
        <begin position="30"/>
        <end position="202"/>
    </location>
</feature>
<gene>
    <name evidence="2" type="ORF">BS329_28010</name>
</gene>
<evidence type="ECO:0000259" key="1">
    <source>
        <dbReference type="Pfam" id="PF13672"/>
    </source>
</evidence>
<dbReference type="Proteomes" id="UP000187486">
    <property type="component" value="Unassembled WGS sequence"/>
</dbReference>
<dbReference type="STRING" id="76021.BS329_28010"/>
<accession>A0A1R0KM27</accession>
<evidence type="ECO:0000313" key="3">
    <source>
        <dbReference type="Proteomes" id="UP000187486"/>
    </source>
</evidence>
<dbReference type="Gene3D" id="3.60.40.10">
    <property type="entry name" value="PPM-type phosphatase domain"/>
    <property type="match status" value="1"/>
</dbReference>
<reference evidence="2 3" key="1">
    <citation type="submission" date="2016-01" db="EMBL/GenBank/DDBJ databases">
        <title>Amycolatopsis coloradensis genome sequencing and assembly.</title>
        <authorList>
            <person name="Mayilraj S."/>
        </authorList>
    </citation>
    <scope>NUCLEOTIDE SEQUENCE [LARGE SCALE GENOMIC DNA]</scope>
    <source>
        <strain evidence="2 3">DSM 44225</strain>
    </source>
</reference>
<evidence type="ECO:0000313" key="2">
    <source>
        <dbReference type="EMBL" id="OLZ47718.1"/>
    </source>
</evidence>
<dbReference type="Pfam" id="PF13672">
    <property type="entry name" value="PP2C_2"/>
    <property type="match status" value="1"/>
</dbReference>
<protein>
    <recommendedName>
        <fullName evidence="1">PPM-type phosphatase domain-containing protein</fullName>
    </recommendedName>
</protein>
<dbReference type="OrthoDB" id="3190646at2"/>
<sequence>MVEIAVAERDGVGADGAPRPTEDHVAVLDNAVVVLDGATSPHPDLPSGGWYASLLVHSLSQALSAEPEADLSILLAESIADVARRESLAPGRSPSSTVAIARWTDDTVDGLVLADSPIVAFGPSGADPLTDDRLVSLRDGGQLRTGADVRAKRNAPDGFWVAEAEPKAAAEAVRRSWPRSEVEALLLATDGVAIGVDEYALFDWPEVLAISRQRGPDAVLDAVRTAEKQDPDGDRWPRAKRHDDQLLVLIELGVAPGKNRGLPGSEICGRASTLDA</sequence>
<dbReference type="InterPro" id="IPR036457">
    <property type="entry name" value="PPM-type-like_dom_sf"/>
</dbReference>
<comment type="caution">
    <text evidence="2">The sequence shown here is derived from an EMBL/GenBank/DDBJ whole genome shotgun (WGS) entry which is preliminary data.</text>
</comment>
<keyword evidence="3" id="KW-1185">Reference proteome</keyword>